<dbReference type="InterPro" id="IPR032675">
    <property type="entry name" value="LRR_dom_sf"/>
</dbReference>
<protein>
    <recommendedName>
        <fullName evidence="1">F-box domain-containing protein</fullName>
    </recommendedName>
</protein>
<proteinExistence type="predicted"/>
<dbReference type="STRING" id="1051891.A0A0C3MF87"/>
<dbReference type="Gene3D" id="1.20.1280.50">
    <property type="match status" value="1"/>
</dbReference>
<evidence type="ECO:0000313" key="3">
    <source>
        <dbReference type="Proteomes" id="UP000054248"/>
    </source>
</evidence>
<sequence>MAGKRKSKALKGSKTADSEQVAVATARTLAIPELLYIIFSFSDAPELARSARVCKNWSDRALDELWRDLDSVFPLLELLMDSELVRAASRDSADLEVVSSALANADWPRFHSYAKRVQFFHFDNLDTPLLEYGLMGSICLHHPYGPSLLPRLRRLDWSTGWSALLMIPFLSEDSTHLNLELYSASDAQIKETFNALRNRTLKLRTFRLDTKAFGAASESALALWLEKMETLEILNLPPYYLSARILATIRTFPRLEIIDITNIKSCYQYNDAGFPAAIPDGSFPSLVGFGLPVTPAAAQHLLFNSHTNFTGLTALRLHAPKDIKANQILSFTQQLAGHCPMINTIDLAFFLGPDFRSQGAAVLPIEILESLYPCKNINALAIGNPLPLKLSPVDVGRDNMARAWPRIRHLCLCSEPDFSFYVSEQMGNSLSIISVFASYLPHLLTLGLYFNGQDRVAFKGHLYPRYQFTQLLTLLVGLSPIPKTHTCDLGFYLASLCSETVGVGYGRRTWREVTMPSDTAEREKAWEDVGESMAFAMRVKLAGQN</sequence>
<evidence type="ECO:0000259" key="1">
    <source>
        <dbReference type="Pfam" id="PF12937"/>
    </source>
</evidence>
<dbReference type="Gene3D" id="3.80.10.10">
    <property type="entry name" value="Ribonuclease Inhibitor"/>
    <property type="match status" value="1"/>
</dbReference>
<dbReference type="InterPro" id="IPR036047">
    <property type="entry name" value="F-box-like_dom_sf"/>
</dbReference>
<reference evidence="3" key="2">
    <citation type="submission" date="2015-01" db="EMBL/GenBank/DDBJ databases">
        <title>Evolutionary Origins and Diversification of the Mycorrhizal Mutualists.</title>
        <authorList>
            <consortium name="DOE Joint Genome Institute"/>
            <consortium name="Mycorrhizal Genomics Consortium"/>
            <person name="Kohler A."/>
            <person name="Kuo A."/>
            <person name="Nagy L.G."/>
            <person name="Floudas D."/>
            <person name="Copeland A."/>
            <person name="Barry K.W."/>
            <person name="Cichocki N."/>
            <person name="Veneault-Fourrey C."/>
            <person name="LaButti K."/>
            <person name="Lindquist E.A."/>
            <person name="Lipzen A."/>
            <person name="Lundell T."/>
            <person name="Morin E."/>
            <person name="Murat C."/>
            <person name="Riley R."/>
            <person name="Ohm R."/>
            <person name="Sun H."/>
            <person name="Tunlid A."/>
            <person name="Henrissat B."/>
            <person name="Grigoriev I.V."/>
            <person name="Hibbett D.S."/>
            <person name="Martin F."/>
        </authorList>
    </citation>
    <scope>NUCLEOTIDE SEQUENCE [LARGE SCALE GENOMIC DNA]</scope>
    <source>
        <strain evidence="3">MUT 4182</strain>
    </source>
</reference>
<dbReference type="HOGENOM" id="CLU_021164_5_1_1"/>
<gene>
    <name evidence="2" type="ORF">M407DRAFT_18698</name>
</gene>
<reference evidence="2 3" key="1">
    <citation type="submission" date="2014-04" db="EMBL/GenBank/DDBJ databases">
        <authorList>
            <consortium name="DOE Joint Genome Institute"/>
            <person name="Kuo A."/>
            <person name="Girlanda M."/>
            <person name="Perotto S."/>
            <person name="Kohler A."/>
            <person name="Nagy L.G."/>
            <person name="Floudas D."/>
            <person name="Copeland A."/>
            <person name="Barry K.W."/>
            <person name="Cichocki N."/>
            <person name="Veneault-Fourrey C."/>
            <person name="LaButti K."/>
            <person name="Lindquist E.A."/>
            <person name="Lipzen A."/>
            <person name="Lundell T."/>
            <person name="Morin E."/>
            <person name="Murat C."/>
            <person name="Sun H."/>
            <person name="Tunlid A."/>
            <person name="Henrissat B."/>
            <person name="Grigoriev I.V."/>
            <person name="Hibbett D.S."/>
            <person name="Martin F."/>
            <person name="Nordberg H.P."/>
            <person name="Cantor M.N."/>
            <person name="Hua S.X."/>
        </authorList>
    </citation>
    <scope>NUCLEOTIDE SEQUENCE [LARGE SCALE GENOMIC DNA]</scope>
    <source>
        <strain evidence="2 3">MUT 4182</strain>
    </source>
</reference>
<keyword evidence="3" id="KW-1185">Reference proteome</keyword>
<dbReference type="InterPro" id="IPR001810">
    <property type="entry name" value="F-box_dom"/>
</dbReference>
<accession>A0A0C3MF87</accession>
<dbReference type="AlphaFoldDB" id="A0A0C3MF87"/>
<dbReference type="EMBL" id="KN822955">
    <property type="protein sequence ID" value="KIO32387.1"/>
    <property type="molecule type" value="Genomic_DNA"/>
</dbReference>
<dbReference type="Pfam" id="PF12937">
    <property type="entry name" value="F-box-like"/>
    <property type="match status" value="1"/>
</dbReference>
<name>A0A0C3MF87_9AGAM</name>
<dbReference type="OrthoDB" id="2447803at2759"/>
<organism evidence="2 3">
    <name type="scientific">Tulasnella calospora MUT 4182</name>
    <dbReference type="NCBI Taxonomy" id="1051891"/>
    <lineage>
        <taxon>Eukaryota</taxon>
        <taxon>Fungi</taxon>
        <taxon>Dikarya</taxon>
        <taxon>Basidiomycota</taxon>
        <taxon>Agaricomycotina</taxon>
        <taxon>Agaricomycetes</taxon>
        <taxon>Cantharellales</taxon>
        <taxon>Tulasnellaceae</taxon>
        <taxon>Tulasnella</taxon>
    </lineage>
</organism>
<dbReference type="Proteomes" id="UP000054248">
    <property type="component" value="Unassembled WGS sequence"/>
</dbReference>
<evidence type="ECO:0000313" key="2">
    <source>
        <dbReference type="EMBL" id="KIO32387.1"/>
    </source>
</evidence>
<dbReference type="SUPFAM" id="SSF81383">
    <property type="entry name" value="F-box domain"/>
    <property type="match status" value="1"/>
</dbReference>
<dbReference type="SUPFAM" id="SSF52047">
    <property type="entry name" value="RNI-like"/>
    <property type="match status" value="1"/>
</dbReference>
<feature type="domain" description="F-box" evidence="1">
    <location>
        <begin position="32"/>
        <end position="70"/>
    </location>
</feature>